<feature type="region of interest" description="Disordered" evidence="4">
    <location>
        <begin position="57"/>
        <end position="105"/>
    </location>
</feature>
<feature type="compositionally biased region" description="Gly residues" evidence="4">
    <location>
        <begin position="242"/>
        <end position="256"/>
    </location>
</feature>
<feature type="compositionally biased region" description="Polar residues" evidence="4">
    <location>
        <begin position="174"/>
        <end position="183"/>
    </location>
</feature>
<dbReference type="InterPro" id="IPR036869">
    <property type="entry name" value="J_dom_sf"/>
</dbReference>
<accession>A0ABR4D8G7</accession>
<dbReference type="EMBL" id="JAZGUE010000005">
    <property type="protein sequence ID" value="KAL2266643.1"/>
    <property type="molecule type" value="Genomic_DNA"/>
</dbReference>
<dbReference type="SUPFAM" id="SSF47144">
    <property type="entry name" value="HSC20 (HSCB), C-terminal oligomerisation domain"/>
    <property type="match status" value="1"/>
</dbReference>
<keyword evidence="3" id="KW-0175">Coiled coil</keyword>
<evidence type="ECO:0000256" key="2">
    <source>
        <dbReference type="ARBA" id="ARBA00023186"/>
    </source>
</evidence>
<dbReference type="RefSeq" id="XP_070865370.1">
    <property type="nucleotide sequence ID" value="XM_071012656.1"/>
</dbReference>
<evidence type="ECO:0000256" key="4">
    <source>
        <dbReference type="SAM" id="MobiDB-lite"/>
    </source>
</evidence>
<feature type="region of interest" description="Disordered" evidence="4">
    <location>
        <begin position="226"/>
        <end position="259"/>
    </location>
</feature>
<comment type="caution">
    <text evidence="6">The sequence shown here is derived from an EMBL/GenBank/DDBJ whole genome shotgun (WGS) entry which is preliminary data.</text>
</comment>
<evidence type="ECO:0000313" key="6">
    <source>
        <dbReference type="EMBL" id="KAL2266643.1"/>
    </source>
</evidence>
<evidence type="ECO:0000256" key="3">
    <source>
        <dbReference type="SAM" id="Coils"/>
    </source>
</evidence>
<evidence type="ECO:0000313" key="7">
    <source>
        <dbReference type="Proteomes" id="UP001600064"/>
    </source>
</evidence>
<dbReference type="InterPro" id="IPR036386">
    <property type="entry name" value="HscB_C_sf"/>
</dbReference>
<dbReference type="Proteomes" id="UP001600064">
    <property type="component" value="Unassembled WGS sequence"/>
</dbReference>
<dbReference type="InterPro" id="IPR004640">
    <property type="entry name" value="HscB"/>
</dbReference>
<comment type="similarity">
    <text evidence="1">Belongs to the HscB family.</text>
</comment>
<dbReference type="InterPro" id="IPR009073">
    <property type="entry name" value="HscB_oligo_C"/>
</dbReference>
<dbReference type="Gene3D" id="1.10.287.110">
    <property type="entry name" value="DnaJ domain"/>
    <property type="match status" value="1"/>
</dbReference>
<proteinExistence type="inferred from homology"/>
<dbReference type="PANTHER" id="PTHR14021:SF15">
    <property type="entry name" value="IRON-SULFUR CLUSTER CO-CHAPERONE PROTEIN HSCB"/>
    <property type="match status" value="1"/>
</dbReference>
<name>A0ABR4D8G7_9PEZI</name>
<feature type="compositionally biased region" description="Low complexity" evidence="4">
    <location>
        <begin position="90"/>
        <end position="105"/>
    </location>
</feature>
<gene>
    <name evidence="6" type="ORF">VTJ83DRAFT_5995</name>
</gene>
<keyword evidence="7" id="KW-1185">Reference proteome</keyword>
<dbReference type="PANTHER" id="PTHR14021">
    <property type="entry name" value="IRON-SULFUR CLUSTER CO-CHAPERONE PROTEIN HSCB"/>
    <property type="match status" value="1"/>
</dbReference>
<evidence type="ECO:0000256" key="1">
    <source>
        <dbReference type="ARBA" id="ARBA00010476"/>
    </source>
</evidence>
<feature type="coiled-coil region" evidence="3">
    <location>
        <begin position="264"/>
        <end position="304"/>
    </location>
</feature>
<sequence>MRRSLVSSSGRTAAGLCAACRNGLFRDRRWRVLMPAPAAATATATAAAAAAVPARRGFRSLAQQQQQQKPRGLAPSARLGAPYPPRARFSSTDASSAPSASSPSSDIPTYYALFPETLPDGPPPRGKFHIDVRALRREFLRLQAASHPDFHHHAADASAAVADASSSSAAAEQNDPSSSQSRKSAARLRAEEHSALINAAYKTLSSPLLRAQYLLRELYGIDVESEGRDGDGDGDGSQLHPLGGGGGGVGETGGVGKDMDPAEAQELLFTVLEAREAIEEAKTEEELREVRELNEARIRESEAKVGEALESGDVKEAVGEVVRLRYWWNIREGIDHWEEGRGVVLHH</sequence>
<organism evidence="6 7">
    <name type="scientific">Remersonia thermophila</name>
    <dbReference type="NCBI Taxonomy" id="72144"/>
    <lineage>
        <taxon>Eukaryota</taxon>
        <taxon>Fungi</taxon>
        <taxon>Dikarya</taxon>
        <taxon>Ascomycota</taxon>
        <taxon>Pezizomycotina</taxon>
        <taxon>Sordariomycetes</taxon>
        <taxon>Sordariomycetidae</taxon>
        <taxon>Sordariales</taxon>
        <taxon>Sordariales incertae sedis</taxon>
        <taxon>Remersonia</taxon>
    </lineage>
</organism>
<protein>
    <recommendedName>
        <fullName evidence="5">Co-chaperone HscB C-terminal oligomerisation domain-containing protein</fullName>
    </recommendedName>
</protein>
<dbReference type="SUPFAM" id="SSF46565">
    <property type="entry name" value="Chaperone J-domain"/>
    <property type="match status" value="1"/>
</dbReference>
<dbReference type="Gene3D" id="1.20.1280.20">
    <property type="entry name" value="HscB, C-terminal domain"/>
    <property type="match status" value="1"/>
</dbReference>
<dbReference type="GeneID" id="98127300"/>
<dbReference type="Pfam" id="PF07743">
    <property type="entry name" value="HSCB_C"/>
    <property type="match status" value="1"/>
</dbReference>
<feature type="region of interest" description="Disordered" evidence="4">
    <location>
        <begin position="154"/>
        <end position="187"/>
    </location>
</feature>
<feature type="compositionally biased region" description="Low complexity" evidence="4">
    <location>
        <begin position="156"/>
        <end position="171"/>
    </location>
</feature>
<reference evidence="6 7" key="1">
    <citation type="journal article" date="2024" name="Commun. Biol.">
        <title>Comparative genomic analysis of thermophilic fungi reveals convergent evolutionary adaptations and gene losses.</title>
        <authorList>
            <person name="Steindorff A.S."/>
            <person name="Aguilar-Pontes M.V."/>
            <person name="Robinson A.J."/>
            <person name="Andreopoulos B."/>
            <person name="LaButti K."/>
            <person name="Kuo A."/>
            <person name="Mondo S."/>
            <person name="Riley R."/>
            <person name="Otillar R."/>
            <person name="Haridas S."/>
            <person name="Lipzen A."/>
            <person name="Grimwood J."/>
            <person name="Schmutz J."/>
            <person name="Clum A."/>
            <person name="Reid I.D."/>
            <person name="Moisan M.C."/>
            <person name="Butler G."/>
            <person name="Nguyen T.T.M."/>
            <person name="Dewar K."/>
            <person name="Conant G."/>
            <person name="Drula E."/>
            <person name="Henrissat B."/>
            <person name="Hansel C."/>
            <person name="Singer S."/>
            <person name="Hutchinson M.I."/>
            <person name="de Vries R.P."/>
            <person name="Natvig D.O."/>
            <person name="Powell A.J."/>
            <person name="Tsang A."/>
            <person name="Grigoriev I.V."/>
        </authorList>
    </citation>
    <scope>NUCLEOTIDE SEQUENCE [LARGE SCALE GENOMIC DNA]</scope>
    <source>
        <strain evidence="6 7">ATCC 22073</strain>
    </source>
</reference>
<feature type="domain" description="Co-chaperone HscB C-terminal oligomerisation" evidence="5">
    <location>
        <begin position="265"/>
        <end position="335"/>
    </location>
</feature>
<keyword evidence="2" id="KW-0143">Chaperone</keyword>
<evidence type="ECO:0000259" key="5">
    <source>
        <dbReference type="Pfam" id="PF07743"/>
    </source>
</evidence>